<gene>
    <name evidence="13" type="primary">lpxK</name>
    <name evidence="14" type="ordered locus">MYSTI_05168</name>
</gene>
<comment type="pathway">
    <text evidence="2 13">Glycolipid biosynthesis; lipid IV(A) biosynthesis; lipid IV(A) from (3R)-3-hydroxytetradecanoyl-[acyl-carrier-protein] and UDP-N-acetyl-alpha-D-glucosamine: step 6/6.</text>
</comment>
<evidence type="ECO:0000256" key="7">
    <source>
        <dbReference type="ARBA" id="ARBA00022679"/>
    </source>
</evidence>
<feature type="binding site" evidence="13">
    <location>
        <begin position="70"/>
        <end position="77"/>
    </location>
    <ligand>
        <name>ATP</name>
        <dbReference type="ChEBI" id="CHEBI:30616"/>
    </ligand>
</feature>
<evidence type="ECO:0000256" key="3">
    <source>
        <dbReference type="ARBA" id="ARBA00012071"/>
    </source>
</evidence>
<dbReference type="STRING" id="1278073.MYSTI_05168"/>
<dbReference type="GO" id="GO:0005886">
    <property type="term" value="C:plasma membrane"/>
    <property type="evidence" value="ECO:0007669"/>
    <property type="project" value="TreeGrafter"/>
</dbReference>
<keyword evidence="15" id="KW-1185">Reference proteome</keyword>
<dbReference type="Proteomes" id="UP000011131">
    <property type="component" value="Chromosome"/>
</dbReference>
<evidence type="ECO:0000256" key="6">
    <source>
        <dbReference type="ARBA" id="ARBA00022556"/>
    </source>
</evidence>
<dbReference type="EMBL" id="CP004025">
    <property type="protein sequence ID" value="AGC46450.1"/>
    <property type="molecule type" value="Genomic_DNA"/>
</dbReference>
<name>L7UF28_MYXSD</name>
<protein>
    <recommendedName>
        <fullName evidence="4 13">Tetraacyldisaccharide 4'-kinase</fullName>
        <ecNumber evidence="3 13">2.7.1.130</ecNumber>
    </recommendedName>
    <alternativeName>
        <fullName evidence="12 13">Lipid A 4'-kinase</fullName>
    </alternativeName>
</protein>
<evidence type="ECO:0000256" key="11">
    <source>
        <dbReference type="ARBA" id="ARBA00023098"/>
    </source>
</evidence>
<evidence type="ECO:0000256" key="1">
    <source>
        <dbReference type="ARBA" id="ARBA00002274"/>
    </source>
</evidence>
<evidence type="ECO:0000256" key="13">
    <source>
        <dbReference type="HAMAP-Rule" id="MF_00409"/>
    </source>
</evidence>
<evidence type="ECO:0000256" key="10">
    <source>
        <dbReference type="ARBA" id="ARBA00022840"/>
    </source>
</evidence>
<dbReference type="InterPro" id="IPR027417">
    <property type="entry name" value="P-loop_NTPase"/>
</dbReference>
<dbReference type="eggNOG" id="COG1663">
    <property type="taxonomic scope" value="Bacteria"/>
</dbReference>
<dbReference type="GO" id="GO:0009244">
    <property type="term" value="P:lipopolysaccharide core region biosynthetic process"/>
    <property type="evidence" value="ECO:0007669"/>
    <property type="project" value="TreeGrafter"/>
</dbReference>
<reference evidence="14 15" key="1">
    <citation type="journal article" date="2013" name="Genome Announc.">
        <title>Complete genome sequence of Myxococcus stipitatus strain DSM 14675, a fruiting myxobacterium.</title>
        <authorList>
            <person name="Huntley S."/>
            <person name="Kneip S."/>
            <person name="Treuner-Lange A."/>
            <person name="Sogaard-Andersen L."/>
        </authorList>
    </citation>
    <scope>NUCLEOTIDE SEQUENCE [LARGE SCALE GENOMIC DNA]</scope>
    <source>
        <strain evidence="15">DSM 14675 / JCM 12634 / Mx s8</strain>
    </source>
</reference>
<evidence type="ECO:0000256" key="8">
    <source>
        <dbReference type="ARBA" id="ARBA00022741"/>
    </source>
</evidence>
<evidence type="ECO:0000256" key="2">
    <source>
        <dbReference type="ARBA" id="ARBA00004870"/>
    </source>
</evidence>
<sequence>MKTDSPTAIERVFYPPSPEPWSRRMVLSPLTALSWTYAAAVHLRGALYDLGVLRAERVEGLRVVSVGNLNVGGTGKTPAVLHLAELLVRAGRKVGILTRGYGRRSTEALTFVGAESLPSVEEAGDEPLLLASRCPSVRLFVSADRVASAYRARDEYGLDTVLLDDGFQHRRLARDEDLVVVDEAVGLGNGHMLPRGPLREPASSMKRATLLWVRTSTPTASDVQAAPGGGLEVRVPMGQGIPRVRARYGPSAWVDPEGRLHPTDALRGQGVLALAGLGRPGGFLKTLKSLGVEVLDAALYPDHHRFTAEELRDVEARAARCGGRVVTTEKDAVRLPPGFAAWKVRLGVEVVEGEGHLHRALGLSAASADL</sequence>
<comment type="function">
    <text evidence="1 13">Transfers the gamma-phosphate of ATP to the 4'-position of a tetraacyldisaccharide 1-phosphate intermediate (termed DS-1-P) to form tetraacyldisaccharide 1,4'-bis-phosphate (lipid IVA).</text>
</comment>
<dbReference type="PATRIC" id="fig|1278073.3.peg.5237"/>
<evidence type="ECO:0000313" key="15">
    <source>
        <dbReference type="Proteomes" id="UP000011131"/>
    </source>
</evidence>
<keyword evidence="8 13" id="KW-0547">Nucleotide-binding</keyword>
<dbReference type="PANTHER" id="PTHR42724">
    <property type="entry name" value="TETRAACYLDISACCHARIDE 4'-KINASE"/>
    <property type="match status" value="1"/>
</dbReference>
<dbReference type="HOGENOM" id="CLU_038816_6_0_7"/>
<dbReference type="EC" id="2.7.1.130" evidence="3 13"/>
<keyword evidence="11 13" id="KW-0443">Lipid metabolism</keyword>
<dbReference type="GO" id="GO:0009245">
    <property type="term" value="P:lipid A biosynthetic process"/>
    <property type="evidence" value="ECO:0007669"/>
    <property type="project" value="UniProtKB-UniRule"/>
</dbReference>
<keyword evidence="6 13" id="KW-0441">Lipid A biosynthesis</keyword>
<dbReference type="KEGG" id="msd:MYSTI_05168"/>
<dbReference type="RefSeq" id="WP_015350706.1">
    <property type="nucleotide sequence ID" value="NC_020126.1"/>
</dbReference>
<comment type="similarity">
    <text evidence="13">Belongs to the LpxK family.</text>
</comment>
<comment type="catalytic activity">
    <reaction evidence="13">
        <text>a lipid A disaccharide + ATP = a lipid IVA + ADP + H(+)</text>
        <dbReference type="Rhea" id="RHEA:67840"/>
        <dbReference type="ChEBI" id="CHEBI:15378"/>
        <dbReference type="ChEBI" id="CHEBI:30616"/>
        <dbReference type="ChEBI" id="CHEBI:176343"/>
        <dbReference type="ChEBI" id="CHEBI:176425"/>
        <dbReference type="ChEBI" id="CHEBI:456216"/>
        <dbReference type="EC" id="2.7.1.130"/>
    </reaction>
</comment>
<evidence type="ECO:0000256" key="4">
    <source>
        <dbReference type="ARBA" id="ARBA00016436"/>
    </source>
</evidence>
<dbReference type="UniPathway" id="UPA00359">
    <property type="reaction ID" value="UER00482"/>
</dbReference>
<dbReference type="InterPro" id="IPR003758">
    <property type="entry name" value="LpxK"/>
</dbReference>
<evidence type="ECO:0000256" key="12">
    <source>
        <dbReference type="ARBA" id="ARBA00029757"/>
    </source>
</evidence>
<dbReference type="GO" id="GO:0005524">
    <property type="term" value="F:ATP binding"/>
    <property type="evidence" value="ECO:0007669"/>
    <property type="project" value="UniProtKB-UniRule"/>
</dbReference>
<keyword evidence="9 13" id="KW-0418">Kinase</keyword>
<dbReference type="NCBIfam" id="TIGR00682">
    <property type="entry name" value="lpxK"/>
    <property type="match status" value="1"/>
</dbReference>
<evidence type="ECO:0000313" key="14">
    <source>
        <dbReference type="EMBL" id="AGC46450.1"/>
    </source>
</evidence>
<evidence type="ECO:0000256" key="5">
    <source>
        <dbReference type="ARBA" id="ARBA00022516"/>
    </source>
</evidence>
<dbReference type="PANTHER" id="PTHR42724:SF1">
    <property type="entry name" value="TETRAACYLDISACCHARIDE 4'-KINASE, MITOCHONDRIAL-RELATED"/>
    <property type="match status" value="1"/>
</dbReference>
<accession>L7UF28</accession>
<dbReference type="SUPFAM" id="SSF52540">
    <property type="entry name" value="P-loop containing nucleoside triphosphate hydrolases"/>
    <property type="match status" value="1"/>
</dbReference>
<evidence type="ECO:0000256" key="9">
    <source>
        <dbReference type="ARBA" id="ARBA00022777"/>
    </source>
</evidence>
<dbReference type="GO" id="GO:0009029">
    <property type="term" value="F:lipid-A 4'-kinase activity"/>
    <property type="evidence" value="ECO:0007669"/>
    <property type="project" value="UniProtKB-UniRule"/>
</dbReference>
<keyword evidence="7 13" id="KW-0808">Transferase</keyword>
<keyword evidence="10 13" id="KW-0067">ATP-binding</keyword>
<keyword evidence="5 13" id="KW-0444">Lipid biosynthesis</keyword>
<proteinExistence type="inferred from homology"/>
<dbReference type="HAMAP" id="MF_00409">
    <property type="entry name" value="LpxK"/>
    <property type="match status" value="1"/>
</dbReference>
<dbReference type="AlphaFoldDB" id="L7UF28"/>
<organism evidence="14 15">
    <name type="scientific">Myxococcus stipitatus (strain DSM 14675 / JCM 12634 / Mx s8)</name>
    <dbReference type="NCBI Taxonomy" id="1278073"/>
    <lineage>
        <taxon>Bacteria</taxon>
        <taxon>Pseudomonadati</taxon>
        <taxon>Myxococcota</taxon>
        <taxon>Myxococcia</taxon>
        <taxon>Myxococcales</taxon>
        <taxon>Cystobacterineae</taxon>
        <taxon>Myxococcaceae</taxon>
        <taxon>Myxococcus</taxon>
    </lineage>
</organism>
<dbReference type="Pfam" id="PF02606">
    <property type="entry name" value="LpxK"/>
    <property type="match status" value="1"/>
</dbReference>